<proteinExistence type="predicted"/>
<reference evidence="1 2" key="1">
    <citation type="journal article" date="2010" name="Stand. Genomic Sci.">
        <title>Complete genome sequence of Desulfarculus baarsii type strain (2st14).</title>
        <authorList>
            <person name="Sun H."/>
            <person name="Spring S."/>
            <person name="Lapidus A."/>
            <person name="Davenport K."/>
            <person name="Del Rio T.G."/>
            <person name="Tice H."/>
            <person name="Nolan M."/>
            <person name="Copeland A."/>
            <person name="Cheng J.F."/>
            <person name="Lucas S."/>
            <person name="Tapia R."/>
            <person name="Goodwin L."/>
            <person name="Pitluck S."/>
            <person name="Ivanova N."/>
            <person name="Pagani I."/>
            <person name="Mavromatis K."/>
            <person name="Ovchinnikova G."/>
            <person name="Pati A."/>
            <person name="Chen A."/>
            <person name="Palaniappan K."/>
            <person name="Hauser L."/>
            <person name="Chang Y.J."/>
            <person name="Jeffries C.D."/>
            <person name="Detter J.C."/>
            <person name="Han C."/>
            <person name="Rohde M."/>
            <person name="Brambilla E."/>
            <person name="Goker M."/>
            <person name="Woyke T."/>
            <person name="Bristow J."/>
            <person name="Eisen J.A."/>
            <person name="Markowitz V."/>
            <person name="Hugenholtz P."/>
            <person name="Kyrpides N.C."/>
            <person name="Klenk H.P."/>
            <person name="Land M."/>
        </authorList>
    </citation>
    <scope>NUCLEOTIDE SEQUENCE [LARGE SCALE GENOMIC DNA]</scope>
    <source>
        <strain evidence="2">ATCC 33931 / DSM 2075 / LMG 7858 / VKM B-1802 / 2st14</strain>
    </source>
</reference>
<dbReference type="EMBL" id="CP002085">
    <property type="protein sequence ID" value="ADK85571.1"/>
    <property type="molecule type" value="Genomic_DNA"/>
</dbReference>
<gene>
    <name evidence="1" type="ordered locus">Deba_2207</name>
</gene>
<name>E1QJ28_DESB2</name>
<organism evidence="1 2">
    <name type="scientific">Desulfarculus baarsii (strain ATCC 33931 / DSM 2075 / LMG 7858 / VKM B-1802 / 2st14)</name>
    <dbReference type="NCBI Taxonomy" id="644282"/>
    <lineage>
        <taxon>Bacteria</taxon>
        <taxon>Pseudomonadati</taxon>
        <taxon>Thermodesulfobacteriota</taxon>
        <taxon>Desulfarculia</taxon>
        <taxon>Desulfarculales</taxon>
        <taxon>Desulfarculaceae</taxon>
        <taxon>Desulfarculus</taxon>
    </lineage>
</organism>
<dbReference type="STRING" id="644282.Deba_2207"/>
<dbReference type="Proteomes" id="UP000009047">
    <property type="component" value="Chromosome"/>
</dbReference>
<dbReference type="InterPro" id="IPR019734">
    <property type="entry name" value="TPR_rpt"/>
</dbReference>
<dbReference type="RefSeq" id="WP_013259012.1">
    <property type="nucleotide sequence ID" value="NC_014365.1"/>
</dbReference>
<dbReference type="SUPFAM" id="SSF48452">
    <property type="entry name" value="TPR-like"/>
    <property type="match status" value="1"/>
</dbReference>
<dbReference type="SMART" id="SM00028">
    <property type="entry name" value="TPR"/>
    <property type="match status" value="3"/>
</dbReference>
<dbReference type="Pfam" id="PF14559">
    <property type="entry name" value="TPR_19"/>
    <property type="match status" value="1"/>
</dbReference>
<keyword evidence="2" id="KW-1185">Reference proteome</keyword>
<evidence type="ECO:0000313" key="2">
    <source>
        <dbReference type="Proteomes" id="UP000009047"/>
    </source>
</evidence>
<dbReference type="Gene3D" id="1.25.40.10">
    <property type="entry name" value="Tetratricopeptide repeat domain"/>
    <property type="match status" value="1"/>
</dbReference>
<sequence>MSEPASSQAELVLLEAWVADNPGSHGALRLAKAYRDHGRLDQARAVLGRGLAVNPENIEARALLADVLEQLGEADGALAQLIMAAQELGRHAAVYANLARLLRASGRPQEAARVKALAEAMAAGVGSLPSMGGLESATMAAIYAAQGHAKQAEDIYRTLLARDPANAEAQASMAETKRKASAGHARAAAGSAKVIGRLERLRAAALGRAALA</sequence>
<dbReference type="HOGENOM" id="CLU_1298108_0_0_7"/>
<evidence type="ECO:0000313" key="1">
    <source>
        <dbReference type="EMBL" id="ADK85571.1"/>
    </source>
</evidence>
<dbReference type="AlphaFoldDB" id="E1QJ28"/>
<dbReference type="InterPro" id="IPR011990">
    <property type="entry name" value="TPR-like_helical_dom_sf"/>
</dbReference>
<dbReference type="eggNOG" id="COG3063">
    <property type="taxonomic scope" value="Bacteria"/>
</dbReference>
<protein>
    <submittedName>
        <fullName evidence="1">Uncharacterized protein</fullName>
    </submittedName>
</protein>
<dbReference type="KEGG" id="dbr:Deba_2207"/>
<accession>E1QJ28</accession>